<comment type="caution">
    <text evidence="1">The sequence shown here is derived from an EMBL/GenBank/DDBJ whole genome shotgun (WGS) entry which is preliminary data.</text>
</comment>
<sequence>MGTSKDVDISAKYVVKNQTSSGPIKKELLGSLFAQEIDRVEKYDEDLYLPNKVWESKKANFGIDSVDCPHDDVHKAEKARFESNFCKWRKAPGAEAINPSKQLAIPKEASSNEECVKLKHPVMRNV</sequence>
<evidence type="ECO:0000313" key="2">
    <source>
        <dbReference type="Proteomes" id="UP001604277"/>
    </source>
</evidence>
<accession>A0ABD1X691</accession>
<reference evidence="2" key="1">
    <citation type="submission" date="2024-07" db="EMBL/GenBank/DDBJ databases">
        <title>Two chromosome-level genome assemblies of Korean endemic species Abeliophyllum distichum and Forsythia ovata (Oleaceae).</title>
        <authorList>
            <person name="Jang H."/>
        </authorList>
    </citation>
    <scope>NUCLEOTIDE SEQUENCE [LARGE SCALE GENOMIC DNA]</scope>
</reference>
<gene>
    <name evidence="1" type="ORF">Fot_02236</name>
</gene>
<dbReference type="Proteomes" id="UP001604277">
    <property type="component" value="Unassembled WGS sequence"/>
</dbReference>
<evidence type="ECO:0000313" key="1">
    <source>
        <dbReference type="EMBL" id="KAL2557497.1"/>
    </source>
</evidence>
<proteinExistence type="predicted"/>
<name>A0ABD1X691_9LAMI</name>
<keyword evidence="2" id="KW-1185">Reference proteome</keyword>
<protein>
    <submittedName>
        <fullName evidence="1">Uncharacterized protein</fullName>
    </submittedName>
</protein>
<dbReference type="AlphaFoldDB" id="A0ABD1X691"/>
<organism evidence="1 2">
    <name type="scientific">Forsythia ovata</name>
    <dbReference type="NCBI Taxonomy" id="205694"/>
    <lineage>
        <taxon>Eukaryota</taxon>
        <taxon>Viridiplantae</taxon>
        <taxon>Streptophyta</taxon>
        <taxon>Embryophyta</taxon>
        <taxon>Tracheophyta</taxon>
        <taxon>Spermatophyta</taxon>
        <taxon>Magnoliopsida</taxon>
        <taxon>eudicotyledons</taxon>
        <taxon>Gunneridae</taxon>
        <taxon>Pentapetalae</taxon>
        <taxon>asterids</taxon>
        <taxon>lamiids</taxon>
        <taxon>Lamiales</taxon>
        <taxon>Oleaceae</taxon>
        <taxon>Forsythieae</taxon>
        <taxon>Forsythia</taxon>
    </lineage>
</organism>
<dbReference type="EMBL" id="JBFOLJ010000001">
    <property type="protein sequence ID" value="KAL2557497.1"/>
    <property type="molecule type" value="Genomic_DNA"/>
</dbReference>